<dbReference type="InterPro" id="IPR036318">
    <property type="entry name" value="FAD-bd_PCMH-like_sf"/>
</dbReference>
<comment type="similarity">
    <text evidence="2">Belongs to the oxygen-dependent FAD-linked oxidoreductase family.</text>
</comment>
<feature type="domain" description="FAD-binding PCMH-type" evidence="6">
    <location>
        <begin position="81"/>
        <end position="252"/>
    </location>
</feature>
<dbReference type="InterPro" id="IPR050416">
    <property type="entry name" value="FAD-linked_Oxidoreductase"/>
</dbReference>
<evidence type="ECO:0000256" key="3">
    <source>
        <dbReference type="ARBA" id="ARBA00022630"/>
    </source>
</evidence>
<dbReference type="Gene3D" id="3.30.465.10">
    <property type="match status" value="1"/>
</dbReference>
<dbReference type="PROSITE" id="PS51387">
    <property type="entry name" value="FAD_PCMH"/>
    <property type="match status" value="1"/>
</dbReference>
<dbReference type="Pfam" id="PF01565">
    <property type="entry name" value="FAD_binding_4"/>
    <property type="match status" value="1"/>
</dbReference>
<sequence>MSCGFCAPEGAVADVEPHALFADEHLSTLTDTLTGTLLQYGDAGYDAARLGTVWAHEECLKGGREKFSPETHPTETWNLDSCEFPAAICVVAGVPDVQACVRYCAASGERLAVAGGRHSHTCMAQDAFVVDLQKLRSAKLEKTDGGPAFLRCGGGALNGDAHRALDQSGYGMTLGHHPGTGLGGLVQQGGHGPLEKLYGLSIDAWVEATVVTADGASRTASATEHPDLFWALRGGCGNFGVVTEFLFELMPFNQYLPSLQRVHLPVPVLCPSRFEVIRGWRDMCGVAPRNVSPLLIVTPTPLIELTYAIAPADTVETLKQEKYTGWGMPVVVEVTTRCYIHEISWDILGPSSDANLAGNYYPTSALLAKFPDEACAIVADHVSRAPNADCGVICNQLGGKAAEVPKDATAVYHRDAGFWLIINAGWKGSLFASEADERDKAVAWAKGLRDALLPYAIGRYGALSQDAADGWNDACGQDPLAMASWGANYGRLRELKAKYDPANLFRINHNIEPRLK</sequence>
<comment type="cofactor">
    <cofactor evidence="1">
        <name>FAD</name>
        <dbReference type="ChEBI" id="CHEBI:57692"/>
    </cofactor>
</comment>
<dbReference type="PANTHER" id="PTHR42973">
    <property type="entry name" value="BINDING OXIDOREDUCTASE, PUTATIVE (AFU_ORTHOLOGUE AFUA_1G17690)-RELATED"/>
    <property type="match status" value="1"/>
</dbReference>
<evidence type="ECO:0000256" key="1">
    <source>
        <dbReference type="ARBA" id="ARBA00001974"/>
    </source>
</evidence>
<organism evidence="7 8">
    <name type="scientific">Aureococcus anophagefferens</name>
    <name type="common">Harmful bloom alga</name>
    <dbReference type="NCBI Taxonomy" id="44056"/>
    <lineage>
        <taxon>Eukaryota</taxon>
        <taxon>Sar</taxon>
        <taxon>Stramenopiles</taxon>
        <taxon>Ochrophyta</taxon>
        <taxon>Pelagophyceae</taxon>
        <taxon>Pelagomonadales</taxon>
        <taxon>Pelagomonadaceae</taxon>
        <taxon>Aureococcus</taxon>
    </lineage>
</organism>
<dbReference type="PANTHER" id="PTHR42973:SF39">
    <property type="entry name" value="FAD-BINDING PCMH-TYPE DOMAIN-CONTAINING PROTEIN"/>
    <property type="match status" value="1"/>
</dbReference>
<dbReference type="EMBL" id="JBBJCI010000149">
    <property type="protein sequence ID" value="KAK7242099.1"/>
    <property type="molecule type" value="Genomic_DNA"/>
</dbReference>
<comment type="caution">
    <text evidence="7">The sequence shown here is derived from an EMBL/GenBank/DDBJ whole genome shotgun (WGS) entry which is preliminary data.</text>
</comment>
<evidence type="ECO:0000259" key="6">
    <source>
        <dbReference type="PROSITE" id="PS51387"/>
    </source>
</evidence>
<dbReference type="InterPro" id="IPR016169">
    <property type="entry name" value="FAD-bd_PCMH_sub2"/>
</dbReference>
<dbReference type="Proteomes" id="UP001363151">
    <property type="component" value="Unassembled WGS sequence"/>
</dbReference>
<evidence type="ECO:0000256" key="2">
    <source>
        <dbReference type="ARBA" id="ARBA00005466"/>
    </source>
</evidence>
<keyword evidence="8" id="KW-1185">Reference proteome</keyword>
<dbReference type="InterPro" id="IPR006094">
    <property type="entry name" value="Oxid_FAD_bind_N"/>
</dbReference>
<reference evidence="7 8" key="1">
    <citation type="submission" date="2024-03" db="EMBL/GenBank/DDBJ databases">
        <title>Aureococcus anophagefferens CCMP1851 and Kratosvirus quantuckense: Draft genome of a second virus-susceptible host strain in the model system.</title>
        <authorList>
            <person name="Chase E."/>
            <person name="Truchon A.R."/>
            <person name="Schepens W."/>
            <person name="Wilhelm S.W."/>
        </authorList>
    </citation>
    <scope>NUCLEOTIDE SEQUENCE [LARGE SCALE GENOMIC DNA]</scope>
    <source>
        <strain evidence="7 8">CCMP1851</strain>
    </source>
</reference>
<proteinExistence type="inferred from homology"/>
<evidence type="ECO:0000256" key="5">
    <source>
        <dbReference type="ARBA" id="ARBA00023002"/>
    </source>
</evidence>
<evidence type="ECO:0000313" key="7">
    <source>
        <dbReference type="EMBL" id="KAK7242099.1"/>
    </source>
</evidence>
<name>A0ABR1G0Q6_AURAN</name>
<dbReference type="InterPro" id="IPR012951">
    <property type="entry name" value="BBE"/>
</dbReference>
<dbReference type="Gene3D" id="3.40.462.20">
    <property type="match status" value="1"/>
</dbReference>
<gene>
    <name evidence="7" type="ORF">SO694_00157023</name>
</gene>
<protein>
    <recommendedName>
        <fullName evidence="6">FAD-binding PCMH-type domain-containing protein</fullName>
    </recommendedName>
</protein>
<dbReference type="Pfam" id="PF08031">
    <property type="entry name" value="BBE"/>
    <property type="match status" value="1"/>
</dbReference>
<dbReference type="SUPFAM" id="SSF56176">
    <property type="entry name" value="FAD-binding/transporter-associated domain-like"/>
    <property type="match status" value="1"/>
</dbReference>
<keyword evidence="5" id="KW-0560">Oxidoreductase</keyword>
<keyword evidence="4" id="KW-0274">FAD</keyword>
<keyword evidence="3" id="KW-0285">Flavoprotein</keyword>
<evidence type="ECO:0000313" key="8">
    <source>
        <dbReference type="Proteomes" id="UP001363151"/>
    </source>
</evidence>
<evidence type="ECO:0000256" key="4">
    <source>
        <dbReference type="ARBA" id="ARBA00022827"/>
    </source>
</evidence>
<dbReference type="InterPro" id="IPR016166">
    <property type="entry name" value="FAD-bd_PCMH"/>
</dbReference>
<accession>A0ABR1G0Q6</accession>